<name>A0A6A5YWZ4_9PLEO</name>
<reference evidence="2" key="1">
    <citation type="journal article" date="2020" name="Stud. Mycol.">
        <title>101 Dothideomycetes genomes: a test case for predicting lifestyles and emergence of pathogens.</title>
        <authorList>
            <person name="Haridas S."/>
            <person name="Albert R."/>
            <person name="Binder M."/>
            <person name="Bloem J."/>
            <person name="Labutti K."/>
            <person name="Salamov A."/>
            <person name="Andreopoulos B."/>
            <person name="Baker S."/>
            <person name="Barry K."/>
            <person name="Bills G."/>
            <person name="Bluhm B."/>
            <person name="Cannon C."/>
            <person name="Castanera R."/>
            <person name="Culley D."/>
            <person name="Daum C."/>
            <person name="Ezra D."/>
            <person name="Gonzalez J."/>
            <person name="Henrissat B."/>
            <person name="Kuo A."/>
            <person name="Liang C."/>
            <person name="Lipzen A."/>
            <person name="Lutzoni F."/>
            <person name="Magnuson J."/>
            <person name="Mondo S."/>
            <person name="Nolan M."/>
            <person name="Ohm R."/>
            <person name="Pangilinan J."/>
            <person name="Park H.-J."/>
            <person name="Ramirez L."/>
            <person name="Alfaro M."/>
            <person name="Sun H."/>
            <person name="Tritt A."/>
            <person name="Yoshinaga Y."/>
            <person name="Zwiers L.-H."/>
            <person name="Turgeon B."/>
            <person name="Goodwin S."/>
            <person name="Spatafora J."/>
            <person name="Crous P."/>
            <person name="Grigoriev I."/>
        </authorList>
    </citation>
    <scope>NUCLEOTIDE SEQUENCE</scope>
    <source>
        <strain evidence="2">CBS 627.86</strain>
    </source>
</reference>
<evidence type="ECO:0000259" key="1">
    <source>
        <dbReference type="PROSITE" id="PS51725"/>
    </source>
</evidence>
<keyword evidence="3" id="KW-1185">Reference proteome</keyword>
<dbReference type="AlphaFoldDB" id="A0A6A5YWZ4"/>
<dbReference type="EMBL" id="ML977334">
    <property type="protein sequence ID" value="KAF2111353.1"/>
    <property type="molecule type" value="Genomic_DNA"/>
</dbReference>
<dbReference type="SUPFAM" id="SSF54909">
    <property type="entry name" value="Dimeric alpha+beta barrel"/>
    <property type="match status" value="1"/>
</dbReference>
<evidence type="ECO:0000313" key="2">
    <source>
        <dbReference type="EMBL" id="KAF2111353.1"/>
    </source>
</evidence>
<dbReference type="PANTHER" id="PTHR40624">
    <property type="entry name" value="BIOSYNTHESIS MONOOXYGENASE, PUTATIVE (AFU_ORTHOLOGUE AFUA_1G12025)-RELATED"/>
    <property type="match status" value="1"/>
</dbReference>
<feature type="domain" description="ABM" evidence="1">
    <location>
        <begin position="4"/>
        <end position="96"/>
    </location>
</feature>
<dbReference type="Pfam" id="PF03992">
    <property type="entry name" value="ABM"/>
    <property type="match status" value="1"/>
</dbReference>
<gene>
    <name evidence="2" type="ORF">BDV96DRAFT_181605</name>
</gene>
<keyword evidence="2" id="KW-0503">Monooxygenase</keyword>
<dbReference type="GO" id="GO:0004497">
    <property type="term" value="F:monooxygenase activity"/>
    <property type="evidence" value="ECO:0007669"/>
    <property type="project" value="UniProtKB-KW"/>
</dbReference>
<dbReference type="OrthoDB" id="10011777at2759"/>
<organism evidence="2 3">
    <name type="scientific">Lophiotrema nucula</name>
    <dbReference type="NCBI Taxonomy" id="690887"/>
    <lineage>
        <taxon>Eukaryota</taxon>
        <taxon>Fungi</taxon>
        <taxon>Dikarya</taxon>
        <taxon>Ascomycota</taxon>
        <taxon>Pezizomycotina</taxon>
        <taxon>Dothideomycetes</taxon>
        <taxon>Pleosporomycetidae</taxon>
        <taxon>Pleosporales</taxon>
        <taxon>Lophiotremataceae</taxon>
        <taxon>Lophiotrema</taxon>
    </lineage>
</organism>
<dbReference type="Proteomes" id="UP000799770">
    <property type="component" value="Unassembled WGS sequence"/>
</dbReference>
<keyword evidence="2" id="KW-0560">Oxidoreductase</keyword>
<dbReference type="Gene3D" id="3.30.70.100">
    <property type="match status" value="1"/>
</dbReference>
<protein>
    <submittedName>
        <fullName evidence="2">Antibiotic biosynthesis monooxygenase-like protein</fullName>
    </submittedName>
</protein>
<dbReference type="PANTHER" id="PTHR40624:SF1">
    <property type="entry name" value="BIOSYNTHESIS MONOOXYGENASE, PUTATIVE (AFU_ORTHOLOGUE AFUA_1G12025)-RELATED"/>
    <property type="match status" value="1"/>
</dbReference>
<evidence type="ECO:0000313" key="3">
    <source>
        <dbReference type="Proteomes" id="UP000799770"/>
    </source>
</evidence>
<sequence length="107" mass="11761">MSEFDIIAIISPKAGKADRVQELLETAAAAVKANEPGTLRYHLQRETKGEAPVFVMLETYKDQDSLKQHAGSKDFKAMGNAFKDEGLLKEPMKVLFTKSVAGYASKL</sequence>
<dbReference type="InterPro" id="IPR011008">
    <property type="entry name" value="Dimeric_a/b-barrel"/>
</dbReference>
<proteinExistence type="predicted"/>
<dbReference type="PROSITE" id="PS51725">
    <property type="entry name" value="ABM"/>
    <property type="match status" value="1"/>
</dbReference>
<dbReference type="InterPro" id="IPR007138">
    <property type="entry name" value="ABM_dom"/>
</dbReference>
<accession>A0A6A5YWZ4</accession>